<gene>
    <name evidence="2" type="ORF">DW172_11530</name>
    <name evidence="1" type="ORF">DW967_09770</name>
</gene>
<reference evidence="3 4" key="1">
    <citation type="submission" date="2018-08" db="EMBL/GenBank/DDBJ databases">
        <title>A genome reference for cultivated species of the human gut microbiota.</title>
        <authorList>
            <person name="Zou Y."/>
            <person name="Xue W."/>
            <person name="Luo G."/>
        </authorList>
    </citation>
    <scope>NUCLEOTIDE SEQUENCE [LARGE SCALE GENOMIC DNA]</scope>
    <source>
        <strain evidence="2 4">AM16-11</strain>
        <strain evidence="1 3">AM47-6BH</strain>
    </source>
</reference>
<evidence type="ECO:0000313" key="1">
    <source>
        <dbReference type="EMBL" id="RGZ91621.1"/>
    </source>
</evidence>
<sequence>MWQSTFLGFFGKKNLLPKKELFSKMVIKIISMKVLKLWIFVDGYCIKIYNYGKIISKIISKMRRFYGRI</sequence>
<proteinExistence type="predicted"/>
<evidence type="ECO:0000313" key="4">
    <source>
        <dbReference type="Proteomes" id="UP000285865"/>
    </source>
</evidence>
<accession>A0A413Q629</accession>
<organism evidence="1 3">
    <name type="scientific">Agathobacter rectalis</name>
    <dbReference type="NCBI Taxonomy" id="39491"/>
    <lineage>
        <taxon>Bacteria</taxon>
        <taxon>Bacillati</taxon>
        <taxon>Bacillota</taxon>
        <taxon>Clostridia</taxon>
        <taxon>Lachnospirales</taxon>
        <taxon>Lachnospiraceae</taxon>
        <taxon>Agathobacter</taxon>
    </lineage>
</organism>
<dbReference type="AlphaFoldDB" id="A0A413Q629"/>
<comment type="caution">
    <text evidence="1">The sequence shown here is derived from an EMBL/GenBank/DDBJ whole genome shotgun (WGS) entry which is preliminary data.</text>
</comment>
<protein>
    <submittedName>
        <fullName evidence="1">Uncharacterized protein</fullName>
    </submittedName>
</protein>
<name>A0A413Q629_9FIRM</name>
<evidence type="ECO:0000313" key="2">
    <source>
        <dbReference type="EMBL" id="RHI20004.1"/>
    </source>
</evidence>
<dbReference type="Proteomes" id="UP000285865">
    <property type="component" value="Unassembled WGS sequence"/>
</dbReference>
<evidence type="ECO:0000313" key="3">
    <source>
        <dbReference type="Proteomes" id="UP000283721"/>
    </source>
</evidence>
<dbReference type="EMBL" id="QRKN01000010">
    <property type="protein sequence ID" value="RHI20004.1"/>
    <property type="molecule type" value="Genomic_DNA"/>
</dbReference>
<dbReference type="EMBL" id="QSES01000017">
    <property type="protein sequence ID" value="RGZ91621.1"/>
    <property type="molecule type" value="Genomic_DNA"/>
</dbReference>
<dbReference type="Proteomes" id="UP000283721">
    <property type="component" value="Unassembled WGS sequence"/>
</dbReference>